<dbReference type="InterPro" id="IPR000298">
    <property type="entry name" value="Cyt_c_oxidase-like_su3"/>
</dbReference>
<dbReference type="AlphaFoldDB" id="A0A0X8ZL46"/>
<keyword evidence="4 8" id="KW-0812">Transmembrane</keyword>
<evidence type="ECO:0000256" key="2">
    <source>
        <dbReference type="ARBA" id="ARBA00010581"/>
    </source>
</evidence>
<organism evidence="11">
    <name type="scientific">Babesia gibsoni</name>
    <dbReference type="NCBI Taxonomy" id="33632"/>
    <lineage>
        <taxon>Eukaryota</taxon>
        <taxon>Sar</taxon>
        <taxon>Alveolata</taxon>
        <taxon>Apicomplexa</taxon>
        <taxon>Aconoidasida</taxon>
        <taxon>Piroplasmida</taxon>
        <taxon>Babesiidae</taxon>
        <taxon>Babesia</taxon>
    </lineage>
</organism>
<comment type="similarity">
    <text evidence="2 8">Belongs to the cytochrome c oxidase subunit 3 family.</text>
</comment>
<proteinExistence type="inferred from homology"/>
<feature type="transmembrane region" description="Helical" evidence="9">
    <location>
        <begin position="118"/>
        <end position="135"/>
    </location>
</feature>
<evidence type="ECO:0000256" key="5">
    <source>
        <dbReference type="ARBA" id="ARBA00022967"/>
    </source>
</evidence>
<evidence type="ECO:0000256" key="1">
    <source>
        <dbReference type="ARBA" id="ARBA00004141"/>
    </source>
</evidence>
<dbReference type="GO" id="GO:0005739">
    <property type="term" value="C:mitochondrion"/>
    <property type="evidence" value="ECO:0007669"/>
    <property type="project" value="TreeGrafter"/>
</dbReference>
<feature type="transmembrane region" description="Helical" evidence="9">
    <location>
        <begin position="17"/>
        <end position="35"/>
    </location>
</feature>
<evidence type="ECO:0000256" key="7">
    <source>
        <dbReference type="ARBA" id="ARBA00023136"/>
    </source>
</evidence>
<comment type="function">
    <text evidence="8">Component of the cytochrome c oxidase, the last enzyme in the mitochondrial electron transport chain which drives oxidative phosphorylation. The respiratory chain contains 3 multisubunit complexes succinate dehydrogenase (complex II, CII), ubiquinol-cytochrome c oxidoreductase (cytochrome b-c1 complex, complex III, CIII) and cytochrome c oxidase (complex IV, CIV), that cooperate to transfer electrons derived from NADH and succinate to molecular oxygen, creating an electrochemical gradient over the inner membrane that drives transmembrane transport and the ATP synthase. Cytochrome c oxidase is the component of the respiratory chain that catalyzes the reduction of oxygen to water. Electrons originating from reduced cytochrome c in the intermembrane space (IMS) are transferred via the dinuclear copper A center (CU(A)) of subunit 2 and heme A of subunit 1 to the active site in subunit 1, a binuclear center (BNC) formed by heme A3 and copper B (CU(B)). The BNC reduces molecular oxygen to 2 water molecules using 4 electrons from cytochrome c in the IMS and 4 protons from the mitochondrial matrix.</text>
</comment>
<feature type="transmembrane region" description="Helical" evidence="9">
    <location>
        <begin position="147"/>
        <end position="173"/>
    </location>
</feature>
<dbReference type="SUPFAM" id="SSF81452">
    <property type="entry name" value="Cytochrome c oxidase subunit III-like"/>
    <property type="match status" value="1"/>
</dbReference>
<feature type="transmembrane region" description="Helical" evidence="9">
    <location>
        <begin position="194"/>
        <end position="212"/>
    </location>
</feature>
<keyword evidence="5" id="KW-1278">Translocase</keyword>
<evidence type="ECO:0000256" key="4">
    <source>
        <dbReference type="ARBA" id="ARBA00022692"/>
    </source>
</evidence>
<protein>
    <recommendedName>
        <fullName evidence="3 8">Cytochrome c oxidase subunit 3</fullName>
    </recommendedName>
</protein>
<dbReference type="CDD" id="cd00386">
    <property type="entry name" value="Heme_Cu_Oxidase_III_like"/>
    <property type="match status" value="1"/>
</dbReference>
<evidence type="ECO:0000259" key="10">
    <source>
        <dbReference type="PROSITE" id="PS50253"/>
    </source>
</evidence>
<dbReference type="Gene3D" id="1.20.120.80">
    <property type="entry name" value="Cytochrome c oxidase, subunit III, four-helix bundle"/>
    <property type="match status" value="1"/>
</dbReference>
<evidence type="ECO:0000256" key="9">
    <source>
        <dbReference type="SAM" id="Phobius"/>
    </source>
</evidence>
<keyword evidence="6 9" id="KW-1133">Transmembrane helix</keyword>
<feature type="domain" description="Heme-copper oxidase subunit III family profile" evidence="10">
    <location>
        <begin position="52"/>
        <end position="213"/>
    </location>
</feature>
<accession>A0A0X8ZL46</accession>
<dbReference type="Pfam" id="PF00510">
    <property type="entry name" value="COX3"/>
    <property type="match status" value="1"/>
</dbReference>
<dbReference type="InterPro" id="IPR013833">
    <property type="entry name" value="Cyt_c_oxidase_su3_a-hlx"/>
</dbReference>
<dbReference type="GO" id="GO:0006123">
    <property type="term" value="P:mitochondrial electron transport, cytochrome c to oxygen"/>
    <property type="evidence" value="ECO:0007669"/>
    <property type="project" value="TreeGrafter"/>
</dbReference>
<dbReference type="PROSITE" id="PS50253">
    <property type="entry name" value="COX3"/>
    <property type="match status" value="1"/>
</dbReference>
<dbReference type="InterPro" id="IPR024791">
    <property type="entry name" value="Cyt_c/ubiquinol_Oxase_su3"/>
</dbReference>
<name>A0A0X8ZL46_BABGI</name>
<dbReference type="PANTHER" id="PTHR11403">
    <property type="entry name" value="CYTOCHROME C OXIDASE SUBUNIT III"/>
    <property type="match status" value="1"/>
</dbReference>
<sequence length="213" mass="24188">MITYIEHNSLYATSLKAASLGEVFMFSFLAIVNSIREFITTNTSTLFAIYGMVIFSEIMLFFGFIWAFLHMRWGNVSIETPSNIEPFLNITSTLNIGSVIVSFMLHKNISGENSETEKLVAVLTFVAIAFISYQGDEYSLLQSAVNHSWFTTLFLIITGLHSSHVCIGAVLVLTSIFYHENRGSNRVEDNSLGTYWHFVEFIWVFLTLLLFLM</sequence>
<dbReference type="GO" id="GO:0004129">
    <property type="term" value="F:cytochrome-c oxidase activity"/>
    <property type="evidence" value="ECO:0007669"/>
    <property type="project" value="InterPro"/>
</dbReference>
<comment type="subcellular location">
    <subcellularLocation>
        <location evidence="1">Membrane</location>
        <topology evidence="1">Multi-pass membrane protein</topology>
    </subcellularLocation>
</comment>
<gene>
    <name evidence="11" type="primary">cox3</name>
</gene>
<keyword evidence="8 11" id="KW-0496">Mitochondrion</keyword>
<feature type="transmembrane region" description="Helical" evidence="9">
    <location>
        <begin position="87"/>
        <end position="106"/>
    </location>
</feature>
<dbReference type="EMBL" id="KP666169">
    <property type="protein sequence ID" value="AKL78759.1"/>
    <property type="molecule type" value="Genomic_DNA"/>
</dbReference>
<keyword evidence="7 9" id="KW-0472">Membrane</keyword>
<dbReference type="InterPro" id="IPR035973">
    <property type="entry name" value="Cyt_c_oxidase_su3-like_sf"/>
</dbReference>
<dbReference type="PANTHER" id="PTHR11403:SF7">
    <property type="entry name" value="CYTOCHROME C OXIDASE SUBUNIT 3"/>
    <property type="match status" value="1"/>
</dbReference>
<dbReference type="GO" id="GO:0016020">
    <property type="term" value="C:membrane"/>
    <property type="evidence" value="ECO:0007669"/>
    <property type="project" value="UniProtKB-SubCell"/>
</dbReference>
<evidence type="ECO:0000256" key="6">
    <source>
        <dbReference type="ARBA" id="ARBA00022989"/>
    </source>
</evidence>
<evidence type="ECO:0000256" key="8">
    <source>
        <dbReference type="RuleBase" id="RU003375"/>
    </source>
</evidence>
<evidence type="ECO:0000256" key="3">
    <source>
        <dbReference type="ARBA" id="ARBA00015944"/>
    </source>
</evidence>
<feature type="transmembrane region" description="Helical" evidence="9">
    <location>
        <begin position="47"/>
        <end position="67"/>
    </location>
</feature>
<reference evidence="11" key="1">
    <citation type="submission" date="2015-01" db="EMBL/GenBank/DDBJ databases">
        <title>First Molecular evidence of Babesia gibsoni in pet dogs by reverser line blot in Wuhan, China.</title>
        <authorList>
            <person name="Miao X."/>
        </authorList>
    </citation>
    <scope>NUCLEOTIDE SEQUENCE</scope>
    <source>
        <strain evidence="11">WH58</strain>
    </source>
</reference>
<evidence type="ECO:0000313" key="11">
    <source>
        <dbReference type="EMBL" id="AKL78759.1"/>
    </source>
</evidence>
<geneLocation type="mitochondrion" evidence="11"/>